<dbReference type="Pfam" id="PF09797">
    <property type="entry name" value="NatB_MDM20"/>
    <property type="match status" value="1"/>
</dbReference>
<dbReference type="GO" id="GO:0031416">
    <property type="term" value="C:NatB complex"/>
    <property type="evidence" value="ECO:0007669"/>
    <property type="project" value="TreeGrafter"/>
</dbReference>
<dbReference type="EMBL" id="LN891040">
    <property type="protein sequence ID" value="CUS10720.1"/>
    <property type="molecule type" value="Genomic_DNA"/>
</dbReference>
<comment type="similarity">
    <text evidence="1">Belongs to the MDM20/NAA25 family.</text>
</comment>
<proteinExistence type="inferred from homology"/>
<evidence type="ECO:0000313" key="4">
    <source>
        <dbReference type="Proteomes" id="UP001412239"/>
    </source>
</evidence>
<gene>
    <name evidence="3" type="ORF">GSTUAT00005170001</name>
</gene>
<feature type="compositionally biased region" description="Basic and acidic residues" evidence="2">
    <location>
        <begin position="305"/>
        <end position="321"/>
    </location>
</feature>
<protein>
    <submittedName>
        <fullName evidence="3">Uncharacterized protein</fullName>
    </submittedName>
</protein>
<dbReference type="AlphaFoldDB" id="A0A292PW67"/>
<feature type="region of interest" description="Disordered" evidence="2">
    <location>
        <begin position="279"/>
        <end position="321"/>
    </location>
</feature>
<sequence>MTTPAERKNQQVWDSIEAGALKQALQLCNRRLKKGEKVDFSQTLKAHTLTLLSTPAGTSEALQLAQQLSSKTPVIDSVDCLRLLTRVWNELGAAHTSEISQLWERAAKSRPKDEALAREWLWGTVRSLDWRGAQKAAMSLQKGFPGRREYWFWAAVTCLLLHNSLPEMAPDRKLFGMLAYKMVAKSRDDTPLDTTVVPPRAIQTSQEVTLMLELLAYVAPPTANKEALELLDSKNLGVDSKIGGGDWWGLARKRLEVLEESKDWKMLWEVCKELVKDKKKKEDEAALTENGGGGNGEGTNGEGDPAAKKDGASPDDEVATKGRGDDWLIWERFVKAVGELWSSGEKEPGRAALEVILTHCTASATARNPNLALVKFSSVFHDEHGGPEGTPTLLEACKEYFAKTGTKSACFEDLKVYLEMLEETETEEFLKAYLGDERGNRGTPEINVWARVRDVNPVQQKVRIERVAATINHYKFIYLLTMSPIKPPLTEEVVSKLNEFITSAIRTYTSSLSLGHNLLPTDTQYGDDAALLSVMGLVRLSTLSDPPSPIPLYQSAIILNTLLQKSKHNYEALLLLVRIYLLLGAIPLAMEVYPRLNIKQIQNDTLAHFLLTRISVLHPSSNKTEPLLKEALKIYETSRIQTPGMLVLAYERGSYAQMMGFVEFADRVSGSVCRGMWEIERRRLARLRPSLATQQKNGELIRDGDQNIWDNRDFSVIISCERSTQSPFEETFRLGATPGENWTKGFSAVERLVEHLLDPTPVGGSIPEHVLSVLSRILSDEKAMVEFTPVESEYLSIMQLAATAATTTEQNSLKSTLSKILSSLPKPPPAASIAPHTWVYLHTANMILDLVAILQTHFIPHVKQKKLTNELSTALGALKQAVIANAAALAKEIGEEEDSDKEQELVDGVLALEGVGKELRTWGIESRVEAVRAVRKSLAAAITGVGKGK</sequence>
<evidence type="ECO:0000256" key="1">
    <source>
        <dbReference type="ARBA" id="ARBA00006298"/>
    </source>
</evidence>
<keyword evidence="4" id="KW-1185">Reference proteome</keyword>
<evidence type="ECO:0000256" key="2">
    <source>
        <dbReference type="SAM" id="MobiDB-lite"/>
    </source>
</evidence>
<organism evidence="3 4">
    <name type="scientific">Tuber aestivum</name>
    <name type="common">summer truffle</name>
    <dbReference type="NCBI Taxonomy" id="59557"/>
    <lineage>
        <taxon>Eukaryota</taxon>
        <taxon>Fungi</taxon>
        <taxon>Dikarya</taxon>
        <taxon>Ascomycota</taxon>
        <taxon>Pezizomycotina</taxon>
        <taxon>Pezizomycetes</taxon>
        <taxon>Pezizales</taxon>
        <taxon>Tuberaceae</taxon>
        <taxon>Tuber</taxon>
    </lineage>
</organism>
<reference evidence="3" key="1">
    <citation type="submission" date="2015-10" db="EMBL/GenBank/DDBJ databases">
        <authorList>
            <person name="Regsiter A."/>
            <person name="william w."/>
        </authorList>
    </citation>
    <scope>NUCLEOTIDE SEQUENCE</scope>
    <source>
        <strain evidence="3">Montdore</strain>
    </source>
</reference>
<evidence type="ECO:0000313" key="3">
    <source>
        <dbReference type="EMBL" id="CUS10720.1"/>
    </source>
</evidence>
<dbReference type="Proteomes" id="UP001412239">
    <property type="component" value="Unassembled WGS sequence"/>
</dbReference>
<name>A0A292PW67_9PEZI</name>
<accession>A0A292PW67</accession>
<dbReference type="InterPro" id="IPR019183">
    <property type="entry name" value="NAA25_NatB_aux_su"/>
</dbReference>
<dbReference type="PANTHER" id="PTHR22767:SF3">
    <property type="entry name" value="N-ALPHA-ACETYLTRANSFERASE 25, NATB AUXILIARY SUBUNIT"/>
    <property type="match status" value="1"/>
</dbReference>
<feature type="compositionally biased region" description="Gly residues" evidence="2">
    <location>
        <begin position="290"/>
        <end position="301"/>
    </location>
</feature>
<dbReference type="PANTHER" id="PTHR22767">
    <property type="entry name" value="N-TERMINAL ACETYLTRANSFERASE-RELATED"/>
    <property type="match status" value="1"/>
</dbReference>